<comment type="similarity">
    <text evidence="1 7">Belongs to the universal ribosomal protein uL3 family.</text>
</comment>
<protein>
    <recommendedName>
        <fullName evidence="6 7">Large ribosomal subunit protein uL3</fullName>
    </recommendedName>
</protein>
<reference evidence="9 10" key="1">
    <citation type="journal article" date="2016" name="Nat. Commun.">
        <title>Thousands of microbial genomes shed light on interconnected biogeochemical processes in an aquifer system.</title>
        <authorList>
            <person name="Anantharaman K."/>
            <person name="Brown C.T."/>
            <person name="Hug L.A."/>
            <person name="Sharon I."/>
            <person name="Castelle C.J."/>
            <person name="Probst A.J."/>
            <person name="Thomas B.C."/>
            <person name="Singh A."/>
            <person name="Wilkins M.J."/>
            <person name="Karaoz U."/>
            <person name="Brodie E.L."/>
            <person name="Williams K.H."/>
            <person name="Hubbard S.S."/>
            <person name="Banfield J.F."/>
        </authorList>
    </citation>
    <scope>NUCLEOTIDE SEQUENCE [LARGE SCALE GENOMIC DNA]</scope>
</reference>
<dbReference type="Gene3D" id="3.30.160.810">
    <property type="match status" value="1"/>
</dbReference>
<comment type="caution">
    <text evidence="9">The sequence shown here is derived from an EMBL/GenBank/DDBJ whole genome shotgun (WGS) entry which is preliminary data.</text>
</comment>
<dbReference type="EMBL" id="MFJE01000005">
    <property type="protein sequence ID" value="OGG15231.1"/>
    <property type="molecule type" value="Genomic_DNA"/>
</dbReference>
<dbReference type="InterPro" id="IPR000597">
    <property type="entry name" value="Ribosomal_uL3"/>
</dbReference>
<dbReference type="GO" id="GO:0003735">
    <property type="term" value="F:structural constituent of ribosome"/>
    <property type="evidence" value="ECO:0007669"/>
    <property type="project" value="UniProtKB-UniRule"/>
</dbReference>
<evidence type="ECO:0000256" key="7">
    <source>
        <dbReference type="HAMAP-Rule" id="MF_01325"/>
    </source>
</evidence>
<feature type="region of interest" description="Disordered" evidence="8">
    <location>
        <begin position="122"/>
        <end position="156"/>
    </location>
</feature>
<dbReference type="Pfam" id="PF00297">
    <property type="entry name" value="Ribosomal_L3"/>
    <property type="match status" value="1"/>
</dbReference>
<sequence>MINAILGQKIDQSQAFTSDGRRIPVTHITAGPCTVVDMKSPPTHSYSSLQLSLGLRKIKNTTKAKLGHLKKAGLDKNPPRFLREIRLSDLSNLSDLKPGTVIKVEQVFAAGDKIQVTGVSKGKGFQGGVRRHHFKGGPRTHGQSDRERAPGAIGQTTTPGRVYKGKRMAGRMGNDKVTLKKLEVIAIDPERNILTIKGLVPGGRNSLLIIRKMSS</sequence>
<gene>
    <name evidence="7" type="primary">rplC</name>
    <name evidence="9" type="ORF">A2773_04180</name>
</gene>
<evidence type="ECO:0000256" key="2">
    <source>
        <dbReference type="ARBA" id="ARBA00022730"/>
    </source>
</evidence>
<keyword evidence="3 7" id="KW-0694">RNA-binding</keyword>
<name>A0A1F5ZS37_9BACT</name>
<dbReference type="InterPro" id="IPR009000">
    <property type="entry name" value="Transl_B-barrel_sf"/>
</dbReference>
<dbReference type="GO" id="GO:0022625">
    <property type="term" value="C:cytosolic large ribosomal subunit"/>
    <property type="evidence" value="ECO:0007669"/>
    <property type="project" value="TreeGrafter"/>
</dbReference>
<evidence type="ECO:0000256" key="1">
    <source>
        <dbReference type="ARBA" id="ARBA00006540"/>
    </source>
</evidence>
<proteinExistence type="inferred from homology"/>
<dbReference type="Gene3D" id="2.40.30.10">
    <property type="entry name" value="Translation factors"/>
    <property type="match status" value="1"/>
</dbReference>
<evidence type="ECO:0000313" key="9">
    <source>
        <dbReference type="EMBL" id="OGG15231.1"/>
    </source>
</evidence>
<dbReference type="SUPFAM" id="SSF50447">
    <property type="entry name" value="Translation proteins"/>
    <property type="match status" value="1"/>
</dbReference>
<dbReference type="GO" id="GO:0019843">
    <property type="term" value="F:rRNA binding"/>
    <property type="evidence" value="ECO:0007669"/>
    <property type="project" value="UniProtKB-UniRule"/>
</dbReference>
<evidence type="ECO:0000256" key="8">
    <source>
        <dbReference type="SAM" id="MobiDB-lite"/>
    </source>
</evidence>
<comment type="function">
    <text evidence="7">One of the primary rRNA binding proteins, it binds directly near the 3'-end of the 23S rRNA, where it nucleates assembly of the 50S subunit.</text>
</comment>
<evidence type="ECO:0000256" key="4">
    <source>
        <dbReference type="ARBA" id="ARBA00022980"/>
    </source>
</evidence>
<dbReference type="HAMAP" id="MF_01325_B">
    <property type="entry name" value="Ribosomal_uL3_B"/>
    <property type="match status" value="1"/>
</dbReference>
<dbReference type="InterPro" id="IPR019927">
    <property type="entry name" value="Ribosomal_uL3_bac/org-type"/>
</dbReference>
<dbReference type="GO" id="GO:0006412">
    <property type="term" value="P:translation"/>
    <property type="evidence" value="ECO:0007669"/>
    <property type="project" value="UniProtKB-UniRule"/>
</dbReference>
<keyword evidence="2 7" id="KW-0699">rRNA-binding</keyword>
<dbReference type="AlphaFoldDB" id="A0A1F5ZS37"/>
<accession>A0A1F5ZS37</accession>
<dbReference type="PANTHER" id="PTHR11229">
    <property type="entry name" value="50S RIBOSOMAL PROTEIN L3"/>
    <property type="match status" value="1"/>
</dbReference>
<evidence type="ECO:0000256" key="5">
    <source>
        <dbReference type="ARBA" id="ARBA00023274"/>
    </source>
</evidence>
<dbReference type="NCBIfam" id="TIGR03625">
    <property type="entry name" value="L3_bact"/>
    <property type="match status" value="1"/>
</dbReference>
<keyword evidence="4 7" id="KW-0689">Ribosomal protein</keyword>
<organism evidence="9 10">
    <name type="scientific">Candidatus Gottesmanbacteria bacterium RIFCSPHIGHO2_01_FULL_39_10</name>
    <dbReference type="NCBI Taxonomy" id="1798375"/>
    <lineage>
        <taxon>Bacteria</taxon>
        <taxon>Candidatus Gottesmaniibacteriota</taxon>
    </lineage>
</organism>
<evidence type="ECO:0000313" key="10">
    <source>
        <dbReference type="Proteomes" id="UP000177383"/>
    </source>
</evidence>
<dbReference type="STRING" id="1798375.A2773_04180"/>
<dbReference type="FunFam" id="2.40.30.10:FF:000004">
    <property type="entry name" value="50S ribosomal protein L3"/>
    <property type="match status" value="1"/>
</dbReference>
<evidence type="ECO:0000256" key="3">
    <source>
        <dbReference type="ARBA" id="ARBA00022884"/>
    </source>
</evidence>
<evidence type="ECO:0000256" key="6">
    <source>
        <dbReference type="ARBA" id="ARBA00035243"/>
    </source>
</evidence>
<keyword evidence="5 7" id="KW-0687">Ribonucleoprotein</keyword>
<feature type="compositionally biased region" description="Basic residues" evidence="8">
    <location>
        <begin position="129"/>
        <end position="138"/>
    </location>
</feature>
<comment type="subunit">
    <text evidence="7">Part of the 50S ribosomal subunit. Forms a cluster with proteins L14 and L19.</text>
</comment>
<dbReference type="Proteomes" id="UP000177383">
    <property type="component" value="Unassembled WGS sequence"/>
</dbReference>
<dbReference type="PANTHER" id="PTHR11229:SF16">
    <property type="entry name" value="LARGE RIBOSOMAL SUBUNIT PROTEIN UL3C"/>
    <property type="match status" value="1"/>
</dbReference>